<feature type="transmembrane region" description="Helical" evidence="1">
    <location>
        <begin position="6"/>
        <end position="22"/>
    </location>
</feature>
<keyword evidence="1" id="KW-0812">Transmembrane</keyword>
<dbReference type="PIRSF" id="PIRSF026426">
    <property type="entry name" value="DUF1499"/>
    <property type="match status" value="1"/>
</dbReference>
<dbReference type="InterPro" id="IPR010865">
    <property type="entry name" value="DUF1499"/>
</dbReference>
<keyword evidence="1" id="KW-1133">Transmembrane helix</keyword>
<gene>
    <name evidence="2" type="ORF">J9B83_06780</name>
</gene>
<proteinExistence type="predicted"/>
<comment type="caution">
    <text evidence="2">The sequence shown here is derived from an EMBL/GenBank/DDBJ whole genome shotgun (WGS) entry which is preliminary data.</text>
</comment>
<dbReference type="RefSeq" id="WP_211535990.1">
    <property type="nucleotide sequence ID" value="NZ_JAGSSV010000006.1"/>
</dbReference>
<dbReference type="PANTHER" id="PTHR34801:SF6">
    <property type="entry name" value="SLL1620 PROTEIN"/>
    <property type="match status" value="1"/>
</dbReference>
<evidence type="ECO:0000256" key="1">
    <source>
        <dbReference type="SAM" id="Phobius"/>
    </source>
</evidence>
<dbReference type="Proteomes" id="UP000679722">
    <property type="component" value="Unassembled WGS sequence"/>
</dbReference>
<reference evidence="3" key="1">
    <citation type="submission" date="2023-07" db="EMBL/GenBank/DDBJ databases">
        <title>Marinomonas vulgaris A79, complete genome.</title>
        <authorList>
            <person name="Ying J.-J."/>
        </authorList>
    </citation>
    <scope>NUCLEOTIDE SEQUENCE [LARGE SCALE GENOMIC DNA]</scope>
    <source>
        <strain evidence="3">A79</strain>
    </source>
</reference>
<keyword evidence="1" id="KW-0472">Membrane</keyword>
<accession>A0ABS5HAZ2</accession>
<name>A0ABS5HAZ2_9GAMM</name>
<sequence length="151" mass="16721">MIRWVLALLVVLVIGFFIYINVNNKLPEGLGVTDGLLKACPPSPNCVSTQAAPDDAEHYMEPIIYQGDAKDVQLAIESYMLSKNNARIVTQSLGYVHFEVTSRLIGYVDDVEFYFPEADSVVHVRSASRVGYSDLGVNRARMVEIQALLAN</sequence>
<keyword evidence="3" id="KW-1185">Reference proteome</keyword>
<dbReference type="PANTHER" id="PTHR34801">
    <property type="entry name" value="EXPRESSED PROTEIN"/>
    <property type="match status" value="1"/>
</dbReference>
<dbReference type="EMBL" id="JAGSSV010000006">
    <property type="protein sequence ID" value="MBR7888645.1"/>
    <property type="molecule type" value="Genomic_DNA"/>
</dbReference>
<evidence type="ECO:0000313" key="3">
    <source>
        <dbReference type="Proteomes" id="UP000679722"/>
    </source>
</evidence>
<evidence type="ECO:0000313" key="2">
    <source>
        <dbReference type="EMBL" id="MBR7888645.1"/>
    </source>
</evidence>
<organism evidence="2 3">
    <name type="scientific">Marinomonas vulgaris</name>
    <dbReference type="NCBI Taxonomy" id="2823372"/>
    <lineage>
        <taxon>Bacteria</taxon>
        <taxon>Pseudomonadati</taxon>
        <taxon>Pseudomonadota</taxon>
        <taxon>Gammaproteobacteria</taxon>
        <taxon>Oceanospirillales</taxon>
        <taxon>Oceanospirillaceae</taxon>
        <taxon>Marinomonas</taxon>
    </lineage>
</organism>
<protein>
    <submittedName>
        <fullName evidence="2">DUF1499 domain-containing protein</fullName>
    </submittedName>
</protein>
<dbReference type="Pfam" id="PF07386">
    <property type="entry name" value="DUF1499"/>
    <property type="match status" value="1"/>
</dbReference>